<evidence type="ECO:0000256" key="1">
    <source>
        <dbReference type="SAM" id="MobiDB-lite"/>
    </source>
</evidence>
<keyword evidence="3" id="KW-1185">Reference proteome</keyword>
<name>A0A197K7B6_9FUNG</name>
<organism evidence="2 3">
    <name type="scientific">Linnemannia elongata AG-77</name>
    <dbReference type="NCBI Taxonomy" id="1314771"/>
    <lineage>
        <taxon>Eukaryota</taxon>
        <taxon>Fungi</taxon>
        <taxon>Fungi incertae sedis</taxon>
        <taxon>Mucoromycota</taxon>
        <taxon>Mortierellomycotina</taxon>
        <taxon>Mortierellomycetes</taxon>
        <taxon>Mortierellales</taxon>
        <taxon>Mortierellaceae</taxon>
        <taxon>Linnemannia</taxon>
    </lineage>
</organism>
<feature type="region of interest" description="Disordered" evidence="1">
    <location>
        <begin position="22"/>
        <end position="47"/>
    </location>
</feature>
<dbReference type="EMBL" id="KV442021">
    <property type="protein sequence ID" value="OAQ33380.1"/>
    <property type="molecule type" value="Genomic_DNA"/>
</dbReference>
<evidence type="ECO:0000313" key="3">
    <source>
        <dbReference type="Proteomes" id="UP000078512"/>
    </source>
</evidence>
<reference evidence="2 3" key="1">
    <citation type="submission" date="2016-05" db="EMBL/GenBank/DDBJ databases">
        <title>Genome sequencing reveals origins of a unique bacterial endosymbiosis in the earliest lineages of terrestrial Fungi.</title>
        <authorList>
            <consortium name="DOE Joint Genome Institute"/>
            <person name="Uehling J."/>
            <person name="Gryganskyi A."/>
            <person name="Hameed K."/>
            <person name="Tschaplinski T."/>
            <person name="Misztal P."/>
            <person name="Wu S."/>
            <person name="Desiro A."/>
            <person name="Vande Pol N."/>
            <person name="Du Z.-Y."/>
            <person name="Zienkiewicz A."/>
            <person name="Zienkiewicz K."/>
            <person name="Morin E."/>
            <person name="Tisserant E."/>
            <person name="Splivallo R."/>
            <person name="Hainaut M."/>
            <person name="Henrissat B."/>
            <person name="Ohm R."/>
            <person name="Kuo A."/>
            <person name="Yan J."/>
            <person name="Lipzen A."/>
            <person name="Nolan M."/>
            <person name="Labutti K."/>
            <person name="Barry K."/>
            <person name="Goldstein A."/>
            <person name="Labbe J."/>
            <person name="Schadt C."/>
            <person name="Tuskan G."/>
            <person name="Grigoriev I."/>
            <person name="Martin F."/>
            <person name="Vilgalys R."/>
            <person name="Bonito G."/>
        </authorList>
    </citation>
    <scope>NUCLEOTIDE SEQUENCE [LARGE SCALE GENOMIC DNA]</scope>
    <source>
        <strain evidence="2 3">AG-77</strain>
    </source>
</reference>
<feature type="compositionally biased region" description="Basic residues" evidence="1">
    <location>
        <begin position="24"/>
        <end position="38"/>
    </location>
</feature>
<protein>
    <submittedName>
        <fullName evidence="2">Uncharacterized protein</fullName>
    </submittedName>
</protein>
<proteinExistence type="predicted"/>
<accession>A0A197K7B6</accession>
<gene>
    <name evidence="2" type="ORF">K457DRAFT_216424</name>
</gene>
<dbReference type="Proteomes" id="UP000078512">
    <property type="component" value="Unassembled WGS sequence"/>
</dbReference>
<dbReference type="OrthoDB" id="8117402at2759"/>
<dbReference type="AlphaFoldDB" id="A0A197K7B6"/>
<evidence type="ECO:0000313" key="2">
    <source>
        <dbReference type="EMBL" id="OAQ33380.1"/>
    </source>
</evidence>
<sequence>MPGHSLPPMDQFHQQPHLPQHMAYHQHQHPHEHLHHQSQHNQQPQPSADDLAALAALARPISLSLSRFSRECTASVVFSLQDSNQVLAPWNSIYIPKHYRVPIPGQRQSSPGECDLVLKIFPRLETSTTNVDTIKMQDLVMPCERCRLRKRDIFQIVGPDPTVPSPQRLFFSTGEIRLFFKICCPPGHHTTPQESASYV</sequence>